<keyword evidence="2 3" id="KW-0808">Transferase</keyword>
<evidence type="ECO:0000313" key="5">
    <source>
        <dbReference type="Ensembl" id="ENSMODP00000027475.2"/>
    </source>
</evidence>
<dbReference type="PANTHER" id="PTHR11783">
    <property type="entry name" value="SULFOTRANSFERASE SULT"/>
    <property type="match status" value="1"/>
</dbReference>
<dbReference type="STRING" id="13616.ENSMODP00000027475"/>
<protein>
    <recommendedName>
        <fullName evidence="3">Sulfotransferase</fullName>
        <ecNumber evidence="3">2.8.2.-</ecNumber>
    </recommendedName>
</protein>
<dbReference type="SUPFAM" id="SSF52540">
    <property type="entry name" value="P-loop containing nucleoside triphosphate hydrolases"/>
    <property type="match status" value="1"/>
</dbReference>
<evidence type="ECO:0000259" key="4">
    <source>
        <dbReference type="Pfam" id="PF00685"/>
    </source>
</evidence>
<dbReference type="GeneTree" id="ENSGT00940000154432"/>
<dbReference type="Proteomes" id="UP000002280">
    <property type="component" value="Unplaced"/>
</dbReference>
<dbReference type="Pfam" id="PF00685">
    <property type="entry name" value="Sulfotransfer_1"/>
    <property type="match status" value="1"/>
</dbReference>
<dbReference type="Bgee" id="ENSMODG00000020948">
    <property type="expression patterns" value="Expressed in liver"/>
</dbReference>
<evidence type="ECO:0000256" key="3">
    <source>
        <dbReference type="RuleBase" id="RU361155"/>
    </source>
</evidence>
<dbReference type="EC" id="2.8.2.-" evidence="3"/>
<dbReference type="eggNOG" id="KOG1584">
    <property type="taxonomic scope" value="Eukaryota"/>
</dbReference>
<dbReference type="Gene3D" id="3.40.50.300">
    <property type="entry name" value="P-loop containing nucleotide triphosphate hydrolases"/>
    <property type="match status" value="1"/>
</dbReference>
<comment type="similarity">
    <text evidence="1 3">Belongs to the sulfotransferase 1 family.</text>
</comment>
<evidence type="ECO:0000256" key="2">
    <source>
        <dbReference type="ARBA" id="ARBA00022679"/>
    </source>
</evidence>
<evidence type="ECO:0000256" key="1">
    <source>
        <dbReference type="ARBA" id="ARBA00005771"/>
    </source>
</evidence>
<dbReference type="InParanoid" id="H9H9J5"/>
<accession>H9H9J5</accession>
<dbReference type="InterPro" id="IPR027417">
    <property type="entry name" value="P-loop_NTPase"/>
</dbReference>
<dbReference type="GO" id="GO:0005737">
    <property type="term" value="C:cytoplasm"/>
    <property type="evidence" value="ECO:0000318"/>
    <property type="project" value="GO_Central"/>
</dbReference>
<dbReference type="OMA" id="ESESHNH"/>
<dbReference type="AlphaFoldDB" id="H9H9J5"/>
<keyword evidence="6" id="KW-1185">Reference proteome</keyword>
<name>H9H9J5_MONDO</name>
<dbReference type="GO" id="GO:0051923">
    <property type="term" value="P:sulfation"/>
    <property type="evidence" value="ECO:0000318"/>
    <property type="project" value="GO_Central"/>
</dbReference>
<dbReference type="GO" id="GO:0008146">
    <property type="term" value="F:sulfotransferase activity"/>
    <property type="evidence" value="ECO:0000318"/>
    <property type="project" value="GO_Central"/>
</dbReference>
<reference evidence="5" key="3">
    <citation type="submission" date="2025-09" db="UniProtKB">
        <authorList>
            <consortium name="Ensembl"/>
        </authorList>
    </citation>
    <scope>IDENTIFICATION</scope>
</reference>
<proteinExistence type="inferred from homology"/>
<dbReference type="InterPro" id="IPR000863">
    <property type="entry name" value="Sulfotransferase_dom"/>
</dbReference>
<organism evidence="5 6">
    <name type="scientific">Monodelphis domestica</name>
    <name type="common">Gray short-tailed opossum</name>
    <dbReference type="NCBI Taxonomy" id="13616"/>
    <lineage>
        <taxon>Eukaryota</taxon>
        <taxon>Metazoa</taxon>
        <taxon>Chordata</taxon>
        <taxon>Craniata</taxon>
        <taxon>Vertebrata</taxon>
        <taxon>Euteleostomi</taxon>
        <taxon>Mammalia</taxon>
        <taxon>Metatheria</taxon>
        <taxon>Didelphimorphia</taxon>
        <taxon>Didelphidae</taxon>
        <taxon>Monodelphis</taxon>
    </lineage>
</organism>
<reference evidence="5" key="2">
    <citation type="submission" date="2025-08" db="UniProtKB">
        <authorList>
            <consortium name="Ensembl"/>
        </authorList>
    </citation>
    <scope>IDENTIFICATION</scope>
</reference>
<dbReference type="HOGENOM" id="CLU_027239_1_0_1"/>
<dbReference type="Ensembl" id="ENSMODT00000029016.2">
    <property type="protein sequence ID" value="ENSMODP00000027475.2"/>
    <property type="gene ID" value="ENSMODG00000020948.4"/>
</dbReference>
<sequence>METPGRLLPPHFYDMEKIQRTRDELEVGDQDVFIVTFPKSGTHWMVEIVSLIYSKGDPTWVKSSPMWKRSACVEINYAVEMVKDKAKPRLFTSHLPIHLFPKAYFTSKAKMIYVARNPRDIITSLYHFQRQLPFCQTLFSFEQIIESFLQGNPVLGSWFDHIKGWLPMRDSEKFLFFTYEELIQDLKASVEKICHFLGKELSEEEISSVLKNASFPVMKKHILENKEPMPLENMEPFKVKIMRKGESVVSGIGGSIGRCSTSPPAS</sequence>
<reference evidence="5" key="1">
    <citation type="journal article" date="2007" name="Nature">
        <title>Genome of the marsupial Monodelphis domestica reveals innovation in non-coding sequences.</title>
        <authorList>
            <person name="Mikkelsen T.S."/>
            <person name="Wakefield M.J."/>
            <person name="Aken B."/>
            <person name="Amemiya C.T."/>
            <person name="Chang J.L."/>
            <person name="Duke S."/>
            <person name="Garber M."/>
            <person name="Gentles A.J."/>
            <person name="Goodstadt L."/>
            <person name="Heger A."/>
            <person name="Jurka J."/>
            <person name="Kamal M."/>
            <person name="Mauceli E."/>
            <person name="Searle S.M."/>
            <person name="Sharpe T."/>
            <person name="Baker M.L."/>
            <person name="Batzer M.A."/>
            <person name="Benos P.V."/>
            <person name="Belov K."/>
            <person name="Clamp M."/>
            <person name="Cook A."/>
            <person name="Cuff J."/>
            <person name="Das R."/>
            <person name="Davidow L."/>
            <person name="Deakin J.E."/>
            <person name="Fazzari M.J."/>
            <person name="Glass J.L."/>
            <person name="Grabherr M."/>
            <person name="Greally J.M."/>
            <person name="Gu W."/>
            <person name="Hore T.A."/>
            <person name="Huttley G.A."/>
            <person name="Kleber M."/>
            <person name="Jirtle R.L."/>
            <person name="Koina E."/>
            <person name="Lee J.T."/>
            <person name="Mahony S."/>
            <person name="Marra M.A."/>
            <person name="Miller R.D."/>
            <person name="Nicholls R.D."/>
            <person name="Oda M."/>
            <person name="Papenfuss A.T."/>
            <person name="Parra Z.E."/>
            <person name="Pollock D.D."/>
            <person name="Ray D.A."/>
            <person name="Schein J.E."/>
            <person name="Speed T.P."/>
            <person name="Thompson K."/>
            <person name="VandeBerg J.L."/>
            <person name="Wade C.M."/>
            <person name="Walker J.A."/>
            <person name="Waters P.D."/>
            <person name="Webber C."/>
            <person name="Weidman J.R."/>
            <person name="Xie X."/>
            <person name="Zody M.C."/>
            <person name="Baldwin J."/>
            <person name="Abdouelleil A."/>
            <person name="Abdulkadir J."/>
            <person name="Abebe A."/>
            <person name="Abera B."/>
            <person name="Abreu J."/>
            <person name="Acer S.C."/>
            <person name="Aftuck L."/>
            <person name="Alexander A."/>
            <person name="An P."/>
            <person name="Anderson E."/>
            <person name="Anderson S."/>
            <person name="Arachi H."/>
            <person name="Azer M."/>
            <person name="Bachantsang P."/>
            <person name="Barry A."/>
            <person name="Bayul T."/>
            <person name="Berlin A."/>
            <person name="Bessette D."/>
            <person name="Bloom T."/>
            <person name="Bloom T."/>
            <person name="Boguslavskiy L."/>
            <person name="Bonnet C."/>
            <person name="Boukhgalter B."/>
            <person name="Bourzgui I."/>
            <person name="Brown A."/>
            <person name="Cahill P."/>
            <person name="Channer S."/>
            <person name="Cheshatsang Y."/>
            <person name="Chuda L."/>
            <person name="Citroen M."/>
            <person name="Collymore A."/>
            <person name="Cooke P."/>
            <person name="Costello M."/>
            <person name="D'Aco K."/>
            <person name="Daza R."/>
            <person name="De Haan G."/>
            <person name="DeGray S."/>
            <person name="DeMaso C."/>
            <person name="Dhargay N."/>
            <person name="Dooley K."/>
            <person name="Dooley E."/>
            <person name="Doricent M."/>
            <person name="Dorje P."/>
            <person name="Dorjee K."/>
            <person name="Dupes A."/>
            <person name="Elong R."/>
            <person name="Falk J."/>
            <person name="Farina A."/>
            <person name="Faro S."/>
            <person name="Ferguson D."/>
            <person name="Fisher S."/>
            <person name="Foley C.D."/>
            <person name="Franke A."/>
            <person name="Friedrich D."/>
            <person name="Gadbois L."/>
            <person name="Gearin G."/>
            <person name="Gearin C.R."/>
            <person name="Giannoukos G."/>
            <person name="Goode T."/>
            <person name="Graham J."/>
            <person name="Grandbois E."/>
            <person name="Grewal S."/>
            <person name="Gyaltsen K."/>
            <person name="Hafez N."/>
            <person name="Hagos B."/>
            <person name="Hall J."/>
            <person name="Henson C."/>
            <person name="Hollinger A."/>
            <person name="Honan T."/>
            <person name="Huard M.D."/>
            <person name="Hughes L."/>
            <person name="Hurhula B."/>
            <person name="Husby M.E."/>
            <person name="Kamat A."/>
            <person name="Kanga B."/>
            <person name="Kashin S."/>
            <person name="Khazanovich D."/>
            <person name="Kisner P."/>
            <person name="Lance K."/>
            <person name="Lara M."/>
            <person name="Lee W."/>
            <person name="Lennon N."/>
            <person name="Letendre F."/>
            <person name="LeVine R."/>
            <person name="Lipovsky A."/>
            <person name="Liu X."/>
            <person name="Liu J."/>
            <person name="Liu S."/>
            <person name="Lokyitsang T."/>
            <person name="Lokyitsang Y."/>
            <person name="Lubonja R."/>
            <person name="Lui A."/>
            <person name="MacDonald P."/>
            <person name="Magnisalis V."/>
            <person name="Maru K."/>
            <person name="Matthews C."/>
            <person name="McCusker W."/>
            <person name="McDonough S."/>
            <person name="Mehta T."/>
            <person name="Meldrim J."/>
            <person name="Meneus L."/>
            <person name="Mihai O."/>
            <person name="Mihalev A."/>
            <person name="Mihova T."/>
            <person name="Mittelman R."/>
            <person name="Mlenga V."/>
            <person name="Montmayeur A."/>
            <person name="Mulrain L."/>
            <person name="Navidi A."/>
            <person name="Naylor J."/>
            <person name="Negash T."/>
            <person name="Nguyen T."/>
            <person name="Nguyen N."/>
            <person name="Nicol R."/>
            <person name="Norbu C."/>
            <person name="Norbu N."/>
            <person name="Novod N."/>
            <person name="O'Neill B."/>
            <person name="Osman S."/>
            <person name="Markiewicz E."/>
            <person name="Oyono O.L."/>
            <person name="Patti C."/>
            <person name="Phunkhang P."/>
            <person name="Pierre F."/>
            <person name="Priest M."/>
            <person name="Raghuraman S."/>
            <person name="Rege F."/>
            <person name="Reyes R."/>
            <person name="Rise C."/>
            <person name="Rogov P."/>
            <person name="Ross K."/>
            <person name="Ryan E."/>
            <person name="Settipalli S."/>
            <person name="Shea T."/>
            <person name="Sherpa N."/>
            <person name="Shi L."/>
            <person name="Shih D."/>
            <person name="Sparrow T."/>
            <person name="Spaulding J."/>
            <person name="Stalker J."/>
            <person name="Stange-Thomann N."/>
            <person name="Stavropoulos S."/>
            <person name="Stone C."/>
            <person name="Strader C."/>
            <person name="Tesfaye S."/>
            <person name="Thomson T."/>
            <person name="Thoulutsang Y."/>
            <person name="Thoulutsang D."/>
            <person name="Topham K."/>
            <person name="Topping I."/>
            <person name="Tsamla T."/>
            <person name="Vassiliev H."/>
            <person name="Vo A."/>
            <person name="Wangchuk T."/>
            <person name="Wangdi T."/>
            <person name="Weiand M."/>
            <person name="Wilkinson J."/>
            <person name="Wilson A."/>
            <person name="Yadav S."/>
            <person name="Young G."/>
            <person name="Yu Q."/>
            <person name="Zembek L."/>
            <person name="Zhong D."/>
            <person name="Zimmer A."/>
            <person name="Zwirko Z."/>
            <person name="Jaffe D.B."/>
            <person name="Alvarez P."/>
            <person name="Brockman W."/>
            <person name="Butler J."/>
            <person name="Chin C."/>
            <person name="Gnerre S."/>
            <person name="MacCallum I."/>
            <person name="Graves J.A."/>
            <person name="Ponting C.P."/>
            <person name="Breen M."/>
            <person name="Samollow P.B."/>
            <person name="Lander E.S."/>
            <person name="Lindblad-Toh K."/>
        </authorList>
    </citation>
    <scope>NUCLEOTIDE SEQUENCE [LARGE SCALE GENOMIC DNA]</scope>
</reference>
<evidence type="ECO:0000313" key="6">
    <source>
        <dbReference type="Proteomes" id="UP000002280"/>
    </source>
</evidence>
<feature type="domain" description="Sulfotransferase" evidence="4">
    <location>
        <begin position="29"/>
        <end position="246"/>
    </location>
</feature>